<dbReference type="AlphaFoldDB" id="A0A502FJ71"/>
<sequence length="68" mass="7081">MSALAFRPADLATRAGVHVATVHRAVASGDLPKRRIGRATVIPAEAADAWTKARAADAIPQNEAAHRG</sequence>
<dbReference type="Pfam" id="PF12728">
    <property type="entry name" value="HTH_17"/>
    <property type="match status" value="1"/>
</dbReference>
<dbReference type="InterPro" id="IPR041657">
    <property type="entry name" value="HTH_17"/>
</dbReference>
<gene>
    <name evidence="2" type="ORF">EAH89_21345</name>
</gene>
<feature type="domain" description="Helix-turn-helix" evidence="1">
    <location>
        <begin position="8"/>
        <end position="53"/>
    </location>
</feature>
<dbReference type="RefSeq" id="WP_140885761.1">
    <property type="nucleotide sequence ID" value="NZ_RCZP01000028.1"/>
</dbReference>
<dbReference type="EMBL" id="RCZP01000028">
    <property type="protein sequence ID" value="TPG49557.1"/>
    <property type="molecule type" value="Genomic_DNA"/>
</dbReference>
<reference evidence="2 3" key="1">
    <citation type="journal article" date="2019" name="Environ. Microbiol.">
        <title>Species interactions and distinct microbial communities in high Arctic permafrost affected cryosols are associated with the CH4 and CO2 gas fluxes.</title>
        <authorList>
            <person name="Altshuler I."/>
            <person name="Hamel J."/>
            <person name="Turney S."/>
            <person name="Magnuson E."/>
            <person name="Levesque R."/>
            <person name="Greer C."/>
            <person name="Whyte L.G."/>
        </authorList>
    </citation>
    <scope>NUCLEOTIDE SEQUENCE [LARGE SCALE GENOMIC DNA]</scope>
    <source>
        <strain evidence="2 3">S9.3B</strain>
    </source>
</reference>
<accession>A0A502FJ71</accession>
<protein>
    <submittedName>
        <fullName evidence="2">DNA-binding protein</fullName>
    </submittedName>
</protein>
<evidence type="ECO:0000313" key="2">
    <source>
        <dbReference type="EMBL" id="TPG49557.1"/>
    </source>
</evidence>
<keyword evidence="3" id="KW-1185">Reference proteome</keyword>
<keyword evidence="2" id="KW-0238">DNA-binding</keyword>
<comment type="caution">
    <text evidence="2">The sequence shown here is derived from an EMBL/GenBank/DDBJ whole genome shotgun (WGS) entry which is preliminary data.</text>
</comment>
<dbReference type="OrthoDB" id="5196431at2"/>
<proteinExistence type="predicted"/>
<organism evidence="2 3">
    <name type="scientific">Muricoccus nepalensis</name>
    <dbReference type="NCBI Taxonomy" id="1854500"/>
    <lineage>
        <taxon>Bacteria</taxon>
        <taxon>Pseudomonadati</taxon>
        <taxon>Pseudomonadota</taxon>
        <taxon>Alphaproteobacteria</taxon>
        <taxon>Acetobacterales</taxon>
        <taxon>Roseomonadaceae</taxon>
        <taxon>Muricoccus</taxon>
    </lineage>
</organism>
<name>A0A502FJ71_9PROT</name>
<dbReference type="GO" id="GO:0003677">
    <property type="term" value="F:DNA binding"/>
    <property type="evidence" value="ECO:0007669"/>
    <property type="project" value="UniProtKB-KW"/>
</dbReference>
<evidence type="ECO:0000313" key="3">
    <source>
        <dbReference type="Proteomes" id="UP000317078"/>
    </source>
</evidence>
<evidence type="ECO:0000259" key="1">
    <source>
        <dbReference type="Pfam" id="PF12728"/>
    </source>
</evidence>
<dbReference type="Proteomes" id="UP000317078">
    <property type="component" value="Unassembled WGS sequence"/>
</dbReference>